<dbReference type="OrthoDB" id="6359816at2759"/>
<reference evidence="2 3" key="1">
    <citation type="submission" date="2016-05" db="EMBL/GenBank/DDBJ databases">
        <title>Comparative analysis of secretome profiles of manganese(II)-oxidizing ascomycete fungi.</title>
        <authorList>
            <consortium name="DOE Joint Genome Institute"/>
            <person name="Zeiner C.A."/>
            <person name="Purvine S.O."/>
            <person name="Zink E.M."/>
            <person name="Wu S."/>
            <person name="Pasa-Tolic L."/>
            <person name="Chaput D.L."/>
            <person name="Haridas S."/>
            <person name="Grigoriev I.V."/>
            <person name="Santelli C.M."/>
            <person name="Hansel C.M."/>
        </authorList>
    </citation>
    <scope>NUCLEOTIDE SEQUENCE [LARGE SCALE GENOMIC DNA]</scope>
    <source>
        <strain evidence="2 3">AP3s5-JAC2a</strain>
    </source>
</reference>
<evidence type="ECO:0000313" key="2">
    <source>
        <dbReference type="EMBL" id="OAG02423.1"/>
    </source>
</evidence>
<accession>A0A177C464</accession>
<proteinExistence type="predicted"/>
<dbReference type="RefSeq" id="XP_018032788.1">
    <property type="nucleotide sequence ID" value="XM_018183197.1"/>
</dbReference>
<sequence>MGGDPYERQKALLAPGDYSDLIITRKAQRWNVHKAIICPRSKFFAASVRFPVGTLHEVVDPPDDDPHVVERTLTYLYDIEYDLLWESYTGHCFEIPHIHFDWSLRDDADRAERLKVHYSLERASYLPLKNLMGTWMPPAGISPDSQSKYRILDNREILNRLSKSAKLKAFHDTANTPPQDPYNPQDLVMYHEMDVGPTGFTLENAAIYRIADKYDVPDLRELAYIQLQVSLIVPVRSIQVKIIMVDIHPYDKKMLAHLSARIYQDMDMFGIRDEIRELLDKDPELGKPALEVAYD</sequence>
<dbReference type="Proteomes" id="UP000077069">
    <property type="component" value="Unassembled WGS sequence"/>
</dbReference>
<evidence type="ECO:0000259" key="1">
    <source>
        <dbReference type="PROSITE" id="PS50097"/>
    </source>
</evidence>
<dbReference type="PANTHER" id="PTHR47843:SF5">
    <property type="entry name" value="BTB_POZ DOMAIN PROTEIN"/>
    <property type="match status" value="1"/>
</dbReference>
<dbReference type="AlphaFoldDB" id="A0A177C464"/>
<dbReference type="InterPro" id="IPR011333">
    <property type="entry name" value="SKP1/BTB/POZ_sf"/>
</dbReference>
<protein>
    <recommendedName>
        <fullName evidence="1">BTB domain-containing protein</fullName>
    </recommendedName>
</protein>
<dbReference type="Pfam" id="PF00651">
    <property type="entry name" value="BTB"/>
    <property type="match status" value="1"/>
</dbReference>
<dbReference type="GeneID" id="28766683"/>
<dbReference type="PANTHER" id="PTHR47843">
    <property type="entry name" value="BTB DOMAIN-CONTAINING PROTEIN-RELATED"/>
    <property type="match status" value="1"/>
</dbReference>
<dbReference type="Gene3D" id="3.30.710.10">
    <property type="entry name" value="Potassium Channel Kv1.1, Chain A"/>
    <property type="match status" value="1"/>
</dbReference>
<dbReference type="SUPFAM" id="SSF54695">
    <property type="entry name" value="POZ domain"/>
    <property type="match status" value="1"/>
</dbReference>
<dbReference type="InterPro" id="IPR000210">
    <property type="entry name" value="BTB/POZ_dom"/>
</dbReference>
<dbReference type="PROSITE" id="PS50097">
    <property type="entry name" value="BTB"/>
    <property type="match status" value="1"/>
</dbReference>
<gene>
    <name evidence="2" type="ORF">CC84DRAFT_1220747</name>
</gene>
<dbReference type="InParanoid" id="A0A177C464"/>
<evidence type="ECO:0000313" key="3">
    <source>
        <dbReference type="Proteomes" id="UP000077069"/>
    </source>
</evidence>
<name>A0A177C464_9PLEO</name>
<keyword evidence="3" id="KW-1185">Reference proteome</keyword>
<organism evidence="2 3">
    <name type="scientific">Paraphaeosphaeria sporulosa</name>
    <dbReference type="NCBI Taxonomy" id="1460663"/>
    <lineage>
        <taxon>Eukaryota</taxon>
        <taxon>Fungi</taxon>
        <taxon>Dikarya</taxon>
        <taxon>Ascomycota</taxon>
        <taxon>Pezizomycotina</taxon>
        <taxon>Dothideomycetes</taxon>
        <taxon>Pleosporomycetidae</taxon>
        <taxon>Pleosporales</taxon>
        <taxon>Massarineae</taxon>
        <taxon>Didymosphaeriaceae</taxon>
        <taxon>Paraphaeosphaeria</taxon>
    </lineage>
</organism>
<feature type="domain" description="BTB" evidence="1">
    <location>
        <begin position="19"/>
        <end position="85"/>
    </location>
</feature>
<dbReference type="EMBL" id="KV441556">
    <property type="protein sequence ID" value="OAG02423.1"/>
    <property type="molecule type" value="Genomic_DNA"/>
</dbReference>